<proteinExistence type="predicted"/>
<evidence type="ECO:0000313" key="6">
    <source>
        <dbReference type="Proteomes" id="UP001321473"/>
    </source>
</evidence>
<accession>A0AAQ4ERT2</accession>
<gene>
    <name evidence="5" type="ORF">V5799_029428</name>
</gene>
<keyword evidence="6" id="KW-1185">Reference proteome</keyword>
<evidence type="ECO:0000259" key="4">
    <source>
        <dbReference type="PROSITE" id="PS50089"/>
    </source>
</evidence>
<dbReference type="Proteomes" id="UP001321473">
    <property type="component" value="Unassembled WGS sequence"/>
</dbReference>
<organism evidence="5 6">
    <name type="scientific">Amblyomma americanum</name>
    <name type="common">Lone star tick</name>
    <dbReference type="NCBI Taxonomy" id="6943"/>
    <lineage>
        <taxon>Eukaryota</taxon>
        <taxon>Metazoa</taxon>
        <taxon>Ecdysozoa</taxon>
        <taxon>Arthropoda</taxon>
        <taxon>Chelicerata</taxon>
        <taxon>Arachnida</taxon>
        <taxon>Acari</taxon>
        <taxon>Parasitiformes</taxon>
        <taxon>Ixodida</taxon>
        <taxon>Ixodoidea</taxon>
        <taxon>Ixodidae</taxon>
        <taxon>Amblyomminae</taxon>
        <taxon>Amblyomma</taxon>
    </lineage>
</organism>
<evidence type="ECO:0000256" key="2">
    <source>
        <dbReference type="ARBA" id="ARBA00022833"/>
    </source>
</evidence>
<reference evidence="5 6" key="1">
    <citation type="journal article" date="2023" name="Arcadia Sci">
        <title>De novo assembly of a long-read Amblyomma americanum tick genome.</title>
        <authorList>
            <person name="Chou S."/>
            <person name="Poskanzer K.E."/>
            <person name="Rollins M."/>
            <person name="Thuy-Boun P.S."/>
        </authorList>
    </citation>
    <scope>NUCLEOTIDE SEQUENCE [LARGE SCALE GENOMIC DNA]</scope>
    <source>
        <strain evidence="5">F_SG_1</strain>
        <tissue evidence="5">Salivary glands</tissue>
    </source>
</reference>
<dbReference type="EMBL" id="JARKHS020012076">
    <property type="protein sequence ID" value="KAK8777223.1"/>
    <property type="molecule type" value="Genomic_DNA"/>
</dbReference>
<evidence type="ECO:0000256" key="1">
    <source>
        <dbReference type="ARBA" id="ARBA00022771"/>
    </source>
</evidence>
<keyword evidence="1 3" id="KW-0863">Zinc-finger</keyword>
<dbReference type="PROSITE" id="PS50089">
    <property type="entry name" value="ZF_RING_2"/>
    <property type="match status" value="1"/>
</dbReference>
<dbReference type="AlphaFoldDB" id="A0AAQ4ERT2"/>
<keyword evidence="2" id="KW-0862">Zinc</keyword>
<evidence type="ECO:0000256" key="3">
    <source>
        <dbReference type="PROSITE-ProRule" id="PRU00175"/>
    </source>
</evidence>
<dbReference type="InterPro" id="IPR001841">
    <property type="entry name" value="Znf_RING"/>
</dbReference>
<dbReference type="GO" id="GO:0008270">
    <property type="term" value="F:zinc ion binding"/>
    <property type="evidence" value="ECO:0007669"/>
    <property type="project" value="UniProtKB-KW"/>
</dbReference>
<feature type="domain" description="RING-type" evidence="4">
    <location>
        <begin position="36"/>
        <end position="75"/>
    </location>
</feature>
<dbReference type="SUPFAM" id="SSF57850">
    <property type="entry name" value="RING/U-box"/>
    <property type="match status" value="1"/>
</dbReference>
<keyword evidence="1 3" id="KW-0479">Metal-binding</keyword>
<comment type="caution">
    <text evidence="5">The sequence shown here is derived from an EMBL/GenBank/DDBJ whole genome shotgun (WGS) entry which is preliminary data.</text>
</comment>
<sequence length="82" mass="9014">MASVSEKRMLVGFDDLGIPDWTPVEFLTFSREIKLCSLCGVVSPTTASVACKHVLCSFCFRQQEEGPTIVCPLDKVRCTPST</sequence>
<evidence type="ECO:0000313" key="5">
    <source>
        <dbReference type="EMBL" id="KAK8777223.1"/>
    </source>
</evidence>
<name>A0AAQ4ERT2_AMBAM</name>
<protein>
    <recommendedName>
        <fullName evidence="4">RING-type domain-containing protein</fullName>
    </recommendedName>
</protein>